<evidence type="ECO:0000313" key="4">
    <source>
        <dbReference type="Proteomes" id="UP000500890"/>
    </source>
</evidence>
<dbReference type="InterPro" id="IPR041380">
    <property type="entry name" value="Acetyltransf_17"/>
</dbReference>
<dbReference type="GO" id="GO:0030649">
    <property type="term" value="P:aminoglycoside antibiotic catabolic process"/>
    <property type="evidence" value="ECO:0007669"/>
    <property type="project" value="TreeGrafter"/>
</dbReference>
<dbReference type="SUPFAM" id="SSF55729">
    <property type="entry name" value="Acyl-CoA N-acyltransferases (Nat)"/>
    <property type="match status" value="1"/>
</dbReference>
<dbReference type="Gene3D" id="3.30.1050.10">
    <property type="entry name" value="SCP2 sterol-binding domain"/>
    <property type="match status" value="1"/>
</dbReference>
<dbReference type="PANTHER" id="PTHR37817:SF1">
    <property type="entry name" value="N-ACETYLTRANSFERASE EIS"/>
    <property type="match status" value="1"/>
</dbReference>
<gene>
    <name evidence="3" type="ORF">G7081_00190</name>
</gene>
<proteinExistence type="predicted"/>
<keyword evidence="3" id="KW-0808">Transferase</keyword>
<protein>
    <submittedName>
        <fullName evidence="3">GNAT family N-acetyltransferase</fullName>
    </submittedName>
</protein>
<dbReference type="RefSeq" id="WP_166006286.1">
    <property type="nucleotide sequence ID" value="NZ_CP049886.1"/>
</dbReference>
<dbReference type="PANTHER" id="PTHR37817">
    <property type="entry name" value="N-ACETYLTRANSFERASE EIS"/>
    <property type="match status" value="1"/>
</dbReference>
<name>A0A6G8AKJ7_9ENTE</name>
<dbReference type="Pfam" id="PF13527">
    <property type="entry name" value="Acetyltransf_9"/>
    <property type="match status" value="1"/>
</dbReference>
<feature type="domain" description="Eis-like acetyltransferase" evidence="2">
    <location>
        <begin position="179"/>
        <end position="285"/>
    </location>
</feature>
<sequence>MKLLKNDEMLLQVSQLIEYAFNKSRSIIADPVFLSRYQQADCYGIVQDKQLTSLVMANHFPVQFYDKEIPMAGIGYVSSYPEYRGNGDIKKTMVEMIQDLYKQGVLISSLAPFSQSFYRKFGYEQTSWQKNYRIPTQALQYLVSETSGTWKRGTWSDERIQGEVKKLHQEKLSTGQEVGTVHREDWWWYRLDSYYSGRHIVIAYNEAKQAEGYMIYRMTGSEIIVDEMLYQTNFAMRKLLSYLKGHQSSFESISYQGNLADQLESAFTEQEAIAINTTPYMMSRIIDFSQVLALIPFLKDPTSYIFNVSDDQCGPWNVGKWQLVKTAKGLSCQKVSAAIEADMTMTIEGWAELILGTKTVEELVFQEKLVTTKLTDIKDLFPQGRQSFYDYF</sequence>
<dbReference type="InterPro" id="IPR051554">
    <property type="entry name" value="Acetyltransferase_Eis"/>
</dbReference>
<keyword evidence="4" id="KW-1185">Reference proteome</keyword>
<dbReference type="SUPFAM" id="SSF55718">
    <property type="entry name" value="SCP-like"/>
    <property type="match status" value="1"/>
</dbReference>
<accession>A0A6G8AKJ7</accession>
<dbReference type="Pfam" id="PF13530">
    <property type="entry name" value="SCP2_2"/>
    <property type="match status" value="1"/>
</dbReference>
<evidence type="ECO:0000259" key="2">
    <source>
        <dbReference type="Pfam" id="PF17668"/>
    </source>
</evidence>
<dbReference type="Pfam" id="PF17668">
    <property type="entry name" value="Acetyltransf_17"/>
    <property type="match status" value="1"/>
</dbReference>
<dbReference type="AlphaFoldDB" id="A0A6G8AKJ7"/>
<feature type="domain" description="Enhanced intracellular survival protein" evidence="1">
    <location>
        <begin position="290"/>
        <end position="385"/>
    </location>
</feature>
<dbReference type="KEGG" id="vah:G7081_00190"/>
<dbReference type="InterPro" id="IPR036527">
    <property type="entry name" value="SCP2_sterol-bd_dom_sf"/>
</dbReference>
<dbReference type="GO" id="GO:0034069">
    <property type="term" value="F:aminoglycoside N-acetyltransferase activity"/>
    <property type="evidence" value="ECO:0007669"/>
    <property type="project" value="TreeGrafter"/>
</dbReference>
<organism evidence="3 4">
    <name type="scientific">Vagococcus coleopterorum</name>
    <dbReference type="NCBI Taxonomy" id="2714946"/>
    <lineage>
        <taxon>Bacteria</taxon>
        <taxon>Bacillati</taxon>
        <taxon>Bacillota</taxon>
        <taxon>Bacilli</taxon>
        <taxon>Lactobacillales</taxon>
        <taxon>Enterococcaceae</taxon>
        <taxon>Vagococcus</taxon>
    </lineage>
</organism>
<reference evidence="3 4" key="1">
    <citation type="submission" date="2020-03" db="EMBL/GenBank/DDBJ databases">
        <title>Vagococcus sp. nov., isolated from beetles.</title>
        <authorList>
            <person name="Hyun D.-W."/>
            <person name="Bae J.-W."/>
        </authorList>
    </citation>
    <scope>NUCLEOTIDE SEQUENCE [LARGE SCALE GENOMIC DNA]</scope>
    <source>
        <strain evidence="3 4">HDW17A</strain>
    </source>
</reference>
<dbReference type="InterPro" id="IPR025559">
    <property type="entry name" value="Eis_dom"/>
</dbReference>
<dbReference type="InterPro" id="IPR016181">
    <property type="entry name" value="Acyl_CoA_acyltransferase"/>
</dbReference>
<dbReference type="Proteomes" id="UP000500890">
    <property type="component" value="Chromosome"/>
</dbReference>
<dbReference type="Gene3D" id="3.40.630.30">
    <property type="match status" value="2"/>
</dbReference>
<evidence type="ECO:0000313" key="3">
    <source>
        <dbReference type="EMBL" id="QIL45614.1"/>
    </source>
</evidence>
<dbReference type="EMBL" id="CP049886">
    <property type="protein sequence ID" value="QIL45614.1"/>
    <property type="molecule type" value="Genomic_DNA"/>
</dbReference>
<evidence type="ECO:0000259" key="1">
    <source>
        <dbReference type="Pfam" id="PF13530"/>
    </source>
</evidence>